<reference evidence="3 4" key="1">
    <citation type="journal article" date="2023" name="Plants (Basel)">
        <title>Bridging the Gap: Combining Genomics and Transcriptomics Approaches to Understand Stylosanthes scabra, an Orphan Legume from the Brazilian Caatinga.</title>
        <authorList>
            <person name="Ferreira-Neto J.R.C."/>
            <person name="da Silva M.D."/>
            <person name="Binneck E."/>
            <person name="de Melo N.F."/>
            <person name="da Silva R.H."/>
            <person name="de Melo A.L.T.M."/>
            <person name="Pandolfi V."/>
            <person name="Bustamante F.O."/>
            <person name="Brasileiro-Vidal A.C."/>
            <person name="Benko-Iseppon A.M."/>
        </authorList>
    </citation>
    <scope>NUCLEOTIDE SEQUENCE [LARGE SCALE GENOMIC DNA]</scope>
    <source>
        <tissue evidence="3">Leaves</tissue>
    </source>
</reference>
<feature type="region of interest" description="Disordered" evidence="1">
    <location>
        <begin position="1"/>
        <end position="139"/>
    </location>
</feature>
<feature type="compositionally biased region" description="Low complexity" evidence="1">
    <location>
        <begin position="37"/>
        <end position="55"/>
    </location>
</feature>
<comment type="caution">
    <text evidence="3">The sequence shown here is derived from an EMBL/GenBank/DDBJ whole genome shotgun (WGS) entry which is preliminary data.</text>
</comment>
<evidence type="ECO:0000259" key="2">
    <source>
        <dbReference type="Pfam" id="PF20167"/>
    </source>
</evidence>
<protein>
    <recommendedName>
        <fullName evidence="2">Putative plant transposon protein domain-containing protein</fullName>
    </recommendedName>
</protein>
<organism evidence="3 4">
    <name type="scientific">Stylosanthes scabra</name>
    <dbReference type="NCBI Taxonomy" id="79078"/>
    <lineage>
        <taxon>Eukaryota</taxon>
        <taxon>Viridiplantae</taxon>
        <taxon>Streptophyta</taxon>
        <taxon>Embryophyta</taxon>
        <taxon>Tracheophyta</taxon>
        <taxon>Spermatophyta</taxon>
        <taxon>Magnoliopsida</taxon>
        <taxon>eudicotyledons</taxon>
        <taxon>Gunneridae</taxon>
        <taxon>Pentapetalae</taxon>
        <taxon>rosids</taxon>
        <taxon>fabids</taxon>
        <taxon>Fabales</taxon>
        <taxon>Fabaceae</taxon>
        <taxon>Papilionoideae</taxon>
        <taxon>50 kb inversion clade</taxon>
        <taxon>dalbergioids sensu lato</taxon>
        <taxon>Dalbergieae</taxon>
        <taxon>Pterocarpus clade</taxon>
        <taxon>Stylosanthes</taxon>
    </lineage>
</organism>
<dbReference type="Pfam" id="PF20167">
    <property type="entry name" value="Transposase_32"/>
    <property type="match status" value="1"/>
</dbReference>
<evidence type="ECO:0000313" key="3">
    <source>
        <dbReference type="EMBL" id="MED6200189.1"/>
    </source>
</evidence>
<feature type="compositionally biased region" description="Pro residues" evidence="1">
    <location>
        <begin position="91"/>
        <end position="106"/>
    </location>
</feature>
<feature type="region of interest" description="Disordered" evidence="1">
    <location>
        <begin position="455"/>
        <end position="482"/>
    </location>
</feature>
<dbReference type="InterPro" id="IPR046796">
    <property type="entry name" value="Transposase_32_dom"/>
</dbReference>
<feature type="compositionally biased region" description="Pro residues" evidence="1">
    <location>
        <begin position="122"/>
        <end position="131"/>
    </location>
</feature>
<feature type="compositionally biased region" description="Basic residues" evidence="1">
    <location>
        <begin position="1"/>
        <end position="11"/>
    </location>
</feature>
<feature type="compositionally biased region" description="Polar residues" evidence="1">
    <location>
        <begin position="77"/>
        <end position="86"/>
    </location>
</feature>
<evidence type="ECO:0000256" key="1">
    <source>
        <dbReference type="SAM" id="MobiDB-lite"/>
    </source>
</evidence>
<accession>A0ABU6XSL4</accession>
<feature type="region of interest" description="Disordered" evidence="1">
    <location>
        <begin position="386"/>
        <end position="407"/>
    </location>
</feature>
<sequence>MRKKLAARRGRYTFPNKATHHTIHIDIDPPNPNSEETAAASPSPSPSPTQTRSPSHTQKKMARTKTTNRYSGAEINPPSTRSTQTRASREPTPPQEQPSSPPPPTSTRPSSSQGKRPMTEEPAPPPPPPCPRGSGYRSSLHPIVESDEARHPLYKSFYDEFPEKSFSKNRFTMLRNYLFWKNVVIDRPLCGSFLADLKHLKLKGLDFTDMIAFQGWTSLFNIKEPVYPELVKEFYANMYYHNGLISSYVRKRNVYLDAERIGNILGYTDDGLTVYTSGKWNSALNLSYHDALACICTRISLSDGITPTHKSLGPVYAQLHRIITHIILPQSGDRNTALPYGMFLTKVFKAFYVNLDNEPYEARYSHLKGGGAVKRAAKRDLRAERRALEEEKRRARASSSRSSKPKGSGIKLLVSVVRELIQEVINMASCTSTAMDKSKSRARVLEKYLNKLEDDHLFLEPEDEKDGEEHQDSQEEDDSDAN</sequence>
<keyword evidence="4" id="KW-1185">Reference proteome</keyword>
<dbReference type="EMBL" id="JASCZI010212727">
    <property type="protein sequence ID" value="MED6200189.1"/>
    <property type="molecule type" value="Genomic_DNA"/>
</dbReference>
<feature type="domain" description="Putative plant transposon protein" evidence="2">
    <location>
        <begin position="214"/>
        <end position="355"/>
    </location>
</feature>
<name>A0ABU6XSL4_9FABA</name>
<proteinExistence type="predicted"/>
<gene>
    <name evidence="3" type="ORF">PIB30_082661</name>
</gene>
<dbReference type="Proteomes" id="UP001341840">
    <property type="component" value="Unassembled WGS sequence"/>
</dbReference>
<evidence type="ECO:0000313" key="4">
    <source>
        <dbReference type="Proteomes" id="UP001341840"/>
    </source>
</evidence>